<reference evidence="2" key="1">
    <citation type="journal article" date="2013" name="Nature">
        <title>Draft genome of the wheat A-genome progenitor Triticum urartu.</title>
        <authorList>
            <person name="Ling H.Q."/>
            <person name="Zhao S."/>
            <person name="Liu D."/>
            <person name="Wang J."/>
            <person name="Sun H."/>
            <person name="Zhang C."/>
            <person name="Fan H."/>
            <person name="Li D."/>
            <person name="Dong L."/>
            <person name="Tao Y."/>
            <person name="Gao C."/>
            <person name="Wu H."/>
            <person name="Li Y."/>
            <person name="Cui Y."/>
            <person name="Guo X."/>
            <person name="Zheng S."/>
            <person name="Wang B."/>
            <person name="Yu K."/>
            <person name="Liang Q."/>
            <person name="Yang W."/>
            <person name="Lou X."/>
            <person name="Chen J."/>
            <person name="Feng M."/>
            <person name="Jian J."/>
            <person name="Zhang X."/>
            <person name="Luo G."/>
            <person name="Jiang Y."/>
            <person name="Liu J."/>
            <person name="Wang Z."/>
            <person name="Sha Y."/>
            <person name="Zhang B."/>
            <person name="Wu H."/>
            <person name="Tang D."/>
            <person name="Shen Q."/>
            <person name="Xue P."/>
            <person name="Zou S."/>
            <person name="Wang X."/>
            <person name="Liu X."/>
            <person name="Wang F."/>
            <person name="Yang Y."/>
            <person name="An X."/>
            <person name="Dong Z."/>
            <person name="Zhang K."/>
            <person name="Zhang X."/>
            <person name="Luo M.C."/>
            <person name="Dvorak J."/>
            <person name="Tong Y."/>
            <person name="Wang J."/>
            <person name="Yang H."/>
            <person name="Li Z."/>
            <person name="Wang D."/>
            <person name="Zhang A."/>
            <person name="Wang J."/>
        </authorList>
    </citation>
    <scope>NUCLEOTIDE SEQUENCE</scope>
    <source>
        <strain evidence="2">cv. G1812</strain>
    </source>
</reference>
<evidence type="ECO:0000313" key="2">
    <source>
        <dbReference type="Proteomes" id="UP000015106"/>
    </source>
</evidence>
<protein>
    <submittedName>
        <fullName evidence="1">Uncharacterized protein</fullName>
    </submittedName>
</protein>
<organism evidence="1 2">
    <name type="scientific">Triticum urartu</name>
    <name type="common">Red wild einkorn</name>
    <name type="synonym">Crithodium urartu</name>
    <dbReference type="NCBI Taxonomy" id="4572"/>
    <lineage>
        <taxon>Eukaryota</taxon>
        <taxon>Viridiplantae</taxon>
        <taxon>Streptophyta</taxon>
        <taxon>Embryophyta</taxon>
        <taxon>Tracheophyta</taxon>
        <taxon>Spermatophyta</taxon>
        <taxon>Magnoliopsida</taxon>
        <taxon>Liliopsida</taxon>
        <taxon>Poales</taxon>
        <taxon>Poaceae</taxon>
        <taxon>BOP clade</taxon>
        <taxon>Pooideae</taxon>
        <taxon>Triticodae</taxon>
        <taxon>Triticeae</taxon>
        <taxon>Triticinae</taxon>
        <taxon>Triticum</taxon>
    </lineage>
</organism>
<reference evidence="1" key="2">
    <citation type="submission" date="2018-03" db="EMBL/GenBank/DDBJ databases">
        <title>The Triticum urartu genome reveals the dynamic nature of wheat genome evolution.</title>
        <authorList>
            <person name="Ling H."/>
            <person name="Ma B."/>
            <person name="Shi X."/>
            <person name="Liu H."/>
            <person name="Dong L."/>
            <person name="Sun H."/>
            <person name="Cao Y."/>
            <person name="Gao Q."/>
            <person name="Zheng S."/>
            <person name="Li Y."/>
            <person name="Yu Y."/>
            <person name="Du H."/>
            <person name="Qi M."/>
            <person name="Li Y."/>
            <person name="Yu H."/>
            <person name="Cui Y."/>
            <person name="Wang N."/>
            <person name="Chen C."/>
            <person name="Wu H."/>
            <person name="Zhao Y."/>
            <person name="Zhang J."/>
            <person name="Li Y."/>
            <person name="Zhou W."/>
            <person name="Zhang B."/>
            <person name="Hu W."/>
            <person name="Eijk M."/>
            <person name="Tang J."/>
            <person name="Witsenboer H."/>
            <person name="Zhao S."/>
            <person name="Li Z."/>
            <person name="Zhang A."/>
            <person name="Wang D."/>
            <person name="Liang C."/>
        </authorList>
    </citation>
    <scope>NUCLEOTIDE SEQUENCE [LARGE SCALE GENOMIC DNA]</scope>
    <source>
        <strain evidence="1">cv. G1812</strain>
    </source>
</reference>
<dbReference type="Proteomes" id="UP000015106">
    <property type="component" value="Chromosome 6"/>
</dbReference>
<accession>A0A8R7UVT2</accession>
<dbReference type="EnsemblPlants" id="TuG1812G0600002596.01.T01">
    <property type="protein sequence ID" value="TuG1812G0600002596.01.T01.cds458031"/>
    <property type="gene ID" value="TuG1812G0600002596.01"/>
</dbReference>
<reference evidence="1" key="3">
    <citation type="submission" date="2022-06" db="UniProtKB">
        <authorList>
            <consortium name="EnsemblPlants"/>
        </authorList>
    </citation>
    <scope>IDENTIFICATION</scope>
</reference>
<dbReference type="AlphaFoldDB" id="A0A8R7UVT2"/>
<proteinExistence type="predicted"/>
<dbReference type="Gramene" id="TuG1812G0600002596.01.T01">
    <property type="protein sequence ID" value="TuG1812G0600002596.01.T01.cds458031"/>
    <property type="gene ID" value="TuG1812G0600002596.01"/>
</dbReference>
<name>A0A8R7UVT2_TRIUA</name>
<sequence>PDSHLLRLLLWSVPSFSQSFLQDFCLRISLFKTYISFGASLSCLTLTPLSRGESVCGFSDHFTVFFKLSWSPDRVRIAQLAFFP</sequence>
<keyword evidence="2" id="KW-1185">Reference proteome</keyword>
<evidence type="ECO:0000313" key="1">
    <source>
        <dbReference type="EnsemblPlants" id="TuG1812G0600002596.01.T01.cds458031"/>
    </source>
</evidence>